<feature type="chain" id="PRO_5045528337" description="Secreted protein" evidence="1">
    <location>
        <begin position="30"/>
        <end position="172"/>
    </location>
</feature>
<gene>
    <name evidence="2" type="ORF">QWM81_00660</name>
</gene>
<comment type="caution">
    <text evidence="2">The sequence shown here is derived from an EMBL/GenBank/DDBJ whole genome shotgun (WGS) entry which is preliminary data.</text>
</comment>
<reference evidence="2" key="1">
    <citation type="submission" date="2023-06" db="EMBL/GenBank/DDBJ databases">
        <title>WGS-Sequencing of Streptomyces ficellus isolate 21 collected from sand in Gara Djebilet Iron Mine in Algeria.</title>
        <authorList>
            <person name="Zegers G.P."/>
            <person name="Gomez A."/>
            <person name="Gueddou A."/>
            <person name="Zahara A.F."/>
            <person name="Worth M."/>
            <person name="Sevigny J.L."/>
            <person name="Tisa L."/>
        </authorList>
    </citation>
    <scope>NUCLEOTIDE SEQUENCE</scope>
    <source>
        <strain evidence="2">AS11</strain>
    </source>
</reference>
<accession>A0ABT7YZB4</accession>
<evidence type="ECO:0000313" key="3">
    <source>
        <dbReference type="Proteomes" id="UP001174050"/>
    </source>
</evidence>
<protein>
    <recommendedName>
        <fullName evidence="4">Secreted protein</fullName>
    </recommendedName>
</protein>
<sequence>MIPRLRGRLLAVLMGALASLAGISTLAFAAGGPQSIGTTAAAAADDTLPPVAVEDFSYPNAAKILAEKGLTLHKGDGRILLADCDSSRQQIQVWTRQTADGKYCFDANATRGYLTLEVPDVYALQTSDHPISADLTANGKTQTVNVPKDNFQGVGEGTGGDPTVLVEIRVTG</sequence>
<evidence type="ECO:0000256" key="1">
    <source>
        <dbReference type="SAM" id="SignalP"/>
    </source>
</evidence>
<keyword evidence="1" id="KW-0732">Signal</keyword>
<evidence type="ECO:0000313" key="2">
    <source>
        <dbReference type="EMBL" id="MDN3292579.1"/>
    </source>
</evidence>
<keyword evidence="3" id="KW-1185">Reference proteome</keyword>
<dbReference type="RefSeq" id="WP_290109357.1">
    <property type="nucleotide sequence ID" value="NZ_JAUEPL010000001.1"/>
</dbReference>
<dbReference type="EMBL" id="JAUEPL010000001">
    <property type="protein sequence ID" value="MDN3292579.1"/>
    <property type="molecule type" value="Genomic_DNA"/>
</dbReference>
<evidence type="ECO:0008006" key="4">
    <source>
        <dbReference type="Google" id="ProtNLM"/>
    </source>
</evidence>
<name>A0ABT7YZB4_9ACTN</name>
<proteinExistence type="predicted"/>
<feature type="signal peptide" evidence="1">
    <location>
        <begin position="1"/>
        <end position="29"/>
    </location>
</feature>
<dbReference type="Proteomes" id="UP001174050">
    <property type="component" value="Unassembled WGS sequence"/>
</dbReference>
<organism evidence="2 3">
    <name type="scientific">Streptomyces ficellus</name>
    <dbReference type="NCBI Taxonomy" id="1977088"/>
    <lineage>
        <taxon>Bacteria</taxon>
        <taxon>Bacillati</taxon>
        <taxon>Actinomycetota</taxon>
        <taxon>Actinomycetes</taxon>
        <taxon>Kitasatosporales</taxon>
        <taxon>Streptomycetaceae</taxon>
        <taxon>Streptomyces</taxon>
    </lineage>
</organism>